<accession>A0ACC0P1Z6</accession>
<reference evidence="1" key="1">
    <citation type="submission" date="2022-02" db="EMBL/GenBank/DDBJ databases">
        <title>Plant Genome Project.</title>
        <authorList>
            <person name="Zhang R.-G."/>
        </authorList>
    </citation>
    <scope>NUCLEOTIDE SEQUENCE</scope>
    <source>
        <strain evidence="1">AT1</strain>
    </source>
</reference>
<dbReference type="EMBL" id="CM046391">
    <property type="protein sequence ID" value="KAI8559668.1"/>
    <property type="molecule type" value="Genomic_DNA"/>
</dbReference>
<sequence length="81" mass="8819">MSAGAVIPSLPRSYHHLIHQSRMAAQMELAELKKAAAELGHKMDKQKVMVQGLIGLFTSTAPQPDMGLLKEPSQAYYPSAD</sequence>
<gene>
    <name evidence="1" type="ORF">RHMOL_Rhmol04G0191400</name>
</gene>
<evidence type="ECO:0000313" key="1">
    <source>
        <dbReference type="EMBL" id="KAI8559668.1"/>
    </source>
</evidence>
<protein>
    <submittedName>
        <fullName evidence="1">Uncharacterized protein</fullName>
    </submittedName>
</protein>
<name>A0ACC0P1Z6_RHOML</name>
<comment type="caution">
    <text evidence="1">The sequence shown here is derived from an EMBL/GenBank/DDBJ whole genome shotgun (WGS) entry which is preliminary data.</text>
</comment>
<keyword evidence="2" id="KW-1185">Reference proteome</keyword>
<dbReference type="Proteomes" id="UP001062846">
    <property type="component" value="Chromosome 4"/>
</dbReference>
<organism evidence="1 2">
    <name type="scientific">Rhododendron molle</name>
    <name type="common">Chinese azalea</name>
    <name type="synonym">Azalea mollis</name>
    <dbReference type="NCBI Taxonomy" id="49168"/>
    <lineage>
        <taxon>Eukaryota</taxon>
        <taxon>Viridiplantae</taxon>
        <taxon>Streptophyta</taxon>
        <taxon>Embryophyta</taxon>
        <taxon>Tracheophyta</taxon>
        <taxon>Spermatophyta</taxon>
        <taxon>Magnoliopsida</taxon>
        <taxon>eudicotyledons</taxon>
        <taxon>Gunneridae</taxon>
        <taxon>Pentapetalae</taxon>
        <taxon>asterids</taxon>
        <taxon>Ericales</taxon>
        <taxon>Ericaceae</taxon>
        <taxon>Ericoideae</taxon>
        <taxon>Rhodoreae</taxon>
        <taxon>Rhododendron</taxon>
    </lineage>
</organism>
<proteinExistence type="predicted"/>
<evidence type="ECO:0000313" key="2">
    <source>
        <dbReference type="Proteomes" id="UP001062846"/>
    </source>
</evidence>